<evidence type="ECO:0000313" key="1">
    <source>
        <dbReference type="EMBL" id="JAH15088.1"/>
    </source>
</evidence>
<protein>
    <submittedName>
        <fullName evidence="1">Uncharacterized protein</fullName>
    </submittedName>
</protein>
<proteinExistence type="predicted"/>
<name>A0A0E9QG33_ANGAN</name>
<accession>A0A0E9QG33</accession>
<dbReference type="AlphaFoldDB" id="A0A0E9QG33"/>
<dbReference type="EMBL" id="GBXM01093858">
    <property type="protein sequence ID" value="JAH14719.1"/>
    <property type="molecule type" value="Transcribed_RNA"/>
</dbReference>
<reference evidence="1" key="1">
    <citation type="submission" date="2014-11" db="EMBL/GenBank/DDBJ databases">
        <authorList>
            <person name="Amaro Gonzalez C."/>
        </authorList>
    </citation>
    <scope>NUCLEOTIDE SEQUENCE</scope>
</reference>
<reference evidence="1" key="2">
    <citation type="journal article" date="2015" name="Fish Shellfish Immunol.">
        <title>Early steps in the European eel (Anguilla anguilla)-Vibrio vulnificus interaction in the gills: Role of the RtxA13 toxin.</title>
        <authorList>
            <person name="Callol A."/>
            <person name="Pajuelo D."/>
            <person name="Ebbesson L."/>
            <person name="Teles M."/>
            <person name="MacKenzie S."/>
            <person name="Amaro C."/>
        </authorList>
    </citation>
    <scope>NUCLEOTIDE SEQUENCE</scope>
</reference>
<sequence length="46" mass="5144">MVGNPLGNMTFFLLFDVHIILNGYNASINYSLTLPLIGAHQFILYS</sequence>
<organism evidence="1">
    <name type="scientific">Anguilla anguilla</name>
    <name type="common">European freshwater eel</name>
    <name type="synonym">Muraena anguilla</name>
    <dbReference type="NCBI Taxonomy" id="7936"/>
    <lineage>
        <taxon>Eukaryota</taxon>
        <taxon>Metazoa</taxon>
        <taxon>Chordata</taxon>
        <taxon>Craniata</taxon>
        <taxon>Vertebrata</taxon>
        <taxon>Euteleostomi</taxon>
        <taxon>Actinopterygii</taxon>
        <taxon>Neopterygii</taxon>
        <taxon>Teleostei</taxon>
        <taxon>Anguilliformes</taxon>
        <taxon>Anguillidae</taxon>
        <taxon>Anguilla</taxon>
    </lineage>
</organism>
<dbReference type="EMBL" id="GBXM01093489">
    <property type="protein sequence ID" value="JAH15088.1"/>
    <property type="molecule type" value="Transcribed_RNA"/>
</dbReference>